<keyword evidence="3" id="KW-0479">Metal-binding</keyword>
<dbReference type="SUPFAM" id="SSF48695">
    <property type="entry name" value="Multiheme cytochromes"/>
    <property type="match status" value="1"/>
</dbReference>
<dbReference type="EMBL" id="UINC01000075">
    <property type="protein sequence ID" value="SUZ48573.1"/>
    <property type="molecule type" value="Genomic_DNA"/>
</dbReference>
<dbReference type="Gene3D" id="1.10.760.10">
    <property type="entry name" value="Cytochrome c-like domain"/>
    <property type="match status" value="5"/>
</dbReference>
<proteinExistence type="predicted"/>
<dbReference type="InterPro" id="IPR051811">
    <property type="entry name" value="Cytochrome_c550/c551-like"/>
</dbReference>
<keyword evidence="8" id="KW-0472">Membrane</keyword>
<gene>
    <name evidence="10" type="ORF">METZ01_LOCUS1427</name>
</gene>
<dbReference type="GO" id="GO:0046872">
    <property type="term" value="F:metal ion binding"/>
    <property type="evidence" value="ECO:0007669"/>
    <property type="project" value="UniProtKB-KW"/>
</dbReference>
<organism evidence="10">
    <name type="scientific">marine metagenome</name>
    <dbReference type="NCBI Taxonomy" id="408172"/>
    <lineage>
        <taxon>unclassified sequences</taxon>
        <taxon>metagenomes</taxon>
        <taxon>ecological metagenomes</taxon>
    </lineage>
</organism>
<dbReference type="PANTHER" id="PTHR37823:SF1">
    <property type="entry name" value="CYTOCHROME C-553-LIKE"/>
    <property type="match status" value="1"/>
</dbReference>
<feature type="transmembrane region" description="Helical" evidence="8">
    <location>
        <begin position="17"/>
        <end position="34"/>
    </location>
</feature>
<keyword evidence="4" id="KW-0249">Electron transport</keyword>
<keyword evidence="1" id="KW-0813">Transport</keyword>
<dbReference type="SUPFAM" id="SSF46626">
    <property type="entry name" value="Cytochrome c"/>
    <property type="match status" value="5"/>
</dbReference>
<dbReference type="InterPro" id="IPR036909">
    <property type="entry name" value="Cyt_c-like_dom_sf"/>
</dbReference>
<dbReference type="InterPro" id="IPR009056">
    <property type="entry name" value="Cyt_c-like_dom"/>
</dbReference>
<feature type="domain" description="Cytochrome c" evidence="9">
    <location>
        <begin position="478"/>
        <end position="569"/>
    </location>
</feature>
<evidence type="ECO:0000256" key="3">
    <source>
        <dbReference type="ARBA" id="ARBA00022723"/>
    </source>
</evidence>
<protein>
    <recommendedName>
        <fullName evidence="9">Cytochrome c domain-containing protein</fullName>
    </recommendedName>
</protein>
<feature type="region of interest" description="Disordered" evidence="7">
    <location>
        <begin position="972"/>
        <end position="993"/>
    </location>
</feature>
<accession>A0A381N4P4</accession>
<keyword evidence="6" id="KW-0175">Coiled coil</keyword>
<dbReference type="GO" id="GO:0020037">
    <property type="term" value="F:heme binding"/>
    <property type="evidence" value="ECO:0007669"/>
    <property type="project" value="InterPro"/>
</dbReference>
<dbReference type="PROSITE" id="PS51007">
    <property type="entry name" value="CYTC"/>
    <property type="match status" value="4"/>
</dbReference>
<evidence type="ECO:0000256" key="6">
    <source>
        <dbReference type="SAM" id="Coils"/>
    </source>
</evidence>
<feature type="domain" description="Cytochrome c" evidence="9">
    <location>
        <begin position="736"/>
        <end position="829"/>
    </location>
</feature>
<dbReference type="InterPro" id="IPR036280">
    <property type="entry name" value="Multihaem_cyt_sf"/>
</dbReference>
<feature type="domain" description="Cytochrome c" evidence="9">
    <location>
        <begin position="371"/>
        <end position="465"/>
    </location>
</feature>
<evidence type="ECO:0000256" key="5">
    <source>
        <dbReference type="ARBA" id="ARBA00023004"/>
    </source>
</evidence>
<feature type="domain" description="Cytochrome c" evidence="9">
    <location>
        <begin position="846"/>
        <end position="956"/>
    </location>
</feature>
<keyword evidence="8" id="KW-1133">Transmembrane helix</keyword>
<evidence type="ECO:0000256" key="1">
    <source>
        <dbReference type="ARBA" id="ARBA00022448"/>
    </source>
</evidence>
<keyword evidence="2" id="KW-0349">Heme</keyword>
<name>A0A381N4P4_9ZZZZ</name>
<dbReference type="PANTHER" id="PTHR37823">
    <property type="entry name" value="CYTOCHROME C-553-LIKE"/>
    <property type="match status" value="1"/>
</dbReference>
<sequence length="993" mass="113302">MFNNDERYWDIQKLNKWFAISSILFLISMAWTFVDDNDDEFKVYQREFRKMEIGITEKNLKRELEAVSAERVSFEKDLAKAQSELDIQNETLVDLGATLKTLKGRYYNENMIYQGQKAEVDGLKYLVEAENAHQDDGDHHGSSNKNDYAAALELLHKYQLIKEASEIEIDDTEKAIKDLKANVKLKRDELNIVLKDVTIVDNKLSKIDRERMTFANKVGDVVRDLPIIDFLDPYYKVNQVVVRDVKYDVNFAAVPKVDRCTSCHLGIENPNFADAPQPFTTHPNLDLYITSASSHPMDTFGCTSCHAGRGRGTSFASSTHTPSNDDEKARWQEEYDWEVMHHWLQPMLPTQYTEASCFKCHNNNLDLKGADKLNLGLSLVDKSGCNGCHLAQDYPQLSKVGPNLKNLDEKVSREWIAKWIQDPKKFRHNTKMPSTFGQDNQSSPEMQAWNDAEIYAMSSYLASENGGKKSTSDYRFMGDAENGQHLFESIGCLGCHVIEPEPLETETSLKELTKRQGPNLIGIGSKTSAEWVYNWIKDPLAYNPETRMPNLRVNDEDAKDITAYIMSFRNEDFENLPDVNLDEKSLDKVAFTHLSKQMPESYATKKLTGMNLNQKLDYVAKKSITHYGCFGCHTIDGFEKAKPIGTDLTEEGSKPTIKLDFGLHHDIDHTNFAWFEAKLGNPRIFDRDKVSPTLDKLKMPNFDFNETEIEAITTAILGFNGNKVDEGIKAHNRVDEMAQNGARLVKQFNCQGCHLIDDFGGQLVDHIGAAEYAPPNLNTEGAKVNPDWLLSFFNNPSIIRPNLEVRMPSFHQITDKQWNAIIKYFQHLDNEKISYRDELAINKHSIEFKGGEMLHELGACNNCHFYGTTFPKQDASTWAPNMALTKDRLNPDWVKEWLRDPQTIMPGTKMPAPFLPTEDLLTIDGAKNDWGKELVKMNGDTEAMLDGLRDYVWSIKGKTNIDKTIQDYFDENGYDFSGDDDEDEDDWGDDEDW</sequence>
<dbReference type="Pfam" id="PF00034">
    <property type="entry name" value="Cytochrom_C"/>
    <property type="match status" value="1"/>
</dbReference>
<dbReference type="Pfam" id="PF13442">
    <property type="entry name" value="Cytochrome_CBB3"/>
    <property type="match status" value="1"/>
</dbReference>
<evidence type="ECO:0000256" key="4">
    <source>
        <dbReference type="ARBA" id="ARBA00022982"/>
    </source>
</evidence>
<feature type="coiled-coil region" evidence="6">
    <location>
        <begin position="162"/>
        <end position="189"/>
    </location>
</feature>
<evidence type="ECO:0000256" key="8">
    <source>
        <dbReference type="SAM" id="Phobius"/>
    </source>
</evidence>
<dbReference type="GO" id="GO:0009055">
    <property type="term" value="F:electron transfer activity"/>
    <property type="evidence" value="ECO:0007669"/>
    <property type="project" value="InterPro"/>
</dbReference>
<keyword evidence="5" id="KW-0408">Iron</keyword>
<dbReference type="AlphaFoldDB" id="A0A381N4P4"/>
<reference evidence="10" key="1">
    <citation type="submission" date="2018-05" db="EMBL/GenBank/DDBJ databases">
        <authorList>
            <person name="Lanie J.A."/>
            <person name="Ng W.-L."/>
            <person name="Kazmierczak K.M."/>
            <person name="Andrzejewski T.M."/>
            <person name="Davidsen T.M."/>
            <person name="Wayne K.J."/>
            <person name="Tettelin H."/>
            <person name="Glass J.I."/>
            <person name="Rusch D."/>
            <person name="Podicherti R."/>
            <person name="Tsui H.-C.T."/>
            <person name="Winkler M.E."/>
        </authorList>
    </citation>
    <scope>NUCLEOTIDE SEQUENCE</scope>
</reference>
<evidence type="ECO:0000313" key="10">
    <source>
        <dbReference type="EMBL" id="SUZ48573.1"/>
    </source>
</evidence>
<feature type="coiled-coil region" evidence="6">
    <location>
        <begin position="57"/>
        <end position="91"/>
    </location>
</feature>
<evidence type="ECO:0000256" key="2">
    <source>
        <dbReference type="ARBA" id="ARBA00022617"/>
    </source>
</evidence>
<evidence type="ECO:0000259" key="9">
    <source>
        <dbReference type="PROSITE" id="PS51007"/>
    </source>
</evidence>
<keyword evidence="8" id="KW-0812">Transmembrane</keyword>
<evidence type="ECO:0000256" key="7">
    <source>
        <dbReference type="SAM" id="MobiDB-lite"/>
    </source>
</evidence>